<feature type="repeat" description="PPR" evidence="3">
    <location>
        <begin position="997"/>
        <end position="1031"/>
    </location>
</feature>
<feature type="repeat" description="PPR" evidence="3">
    <location>
        <begin position="365"/>
        <end position="399"/>
    </location>
</feature>
<feature type="repeat" description="PPR" evidence="3">
    <location>
        <begin position="1032"/>
        <end position="1066"/>
    </location>
</feature>
<feature type="repeat" description="PPR" evidence="3">
    <location>
        <begin position="821"/>
        <end position="855"/>
    </location>
</feature>
<dbReference type="PANTHER" id="PTHR47939:SF13">
    <property type="entry name" value="OS03G0201400 PROTEIN"/>
    <property type="match status" value="1"/>
</dbReference>
<comment type="caution">
    <text evidence="4">The sequence shown here is derived from an EMBL/GenBank/DDBJ whole genome shotgun (WGS) entry which is preliminary data.</text>
</comment>
<dbReference type="PROSITE" id="PS51375">
    <property type="entry name" value="PPR"/>
    <property type="match status" value="23"/>
</dbReference>
<gene>
    <name evidence="4" type="ORF">JRO89_XS03G0244100</name>
</gene>
<feature type="repeat" description="PPR" evidence="3">
    <location>
        <begin position="435"/>
        <end position="469"/>
    </location>
</feature>
<feature type="repeat" description="PPR" evidence="3">
    <location>
        <begin position="295"/>
        <end position="329"/>
    </location>
</feature>
<feature type="repeat" description="PPR" evidence="3">
    <location>
        <begin position="505"/>
        <end position="539"/>
    </location>
</feature>
<feature type="repeat" description="PPR" evidence="3">
    <location>
        <begin position="962"/>
        <end position="996"/>
    </location>
</feature>
<proteinExistence type="inferred from homology"/>
<dbReference type="SUPFAM" id="SSF81901">
    <property type="entry name" value="HCP-like"/>
    <property type="match status" value="2"/>
</dbReference>
<dbReference type="Pfam" id="PF01535">
    <property type="entry name" value="PPR"/>
    <property type="match status" value="3"/>
</dbReference>
<organism evidence="4 5">
    <name type="scientific">Xanthoceras sorbifolium</name>
    <dbReference type="NCBI Taxonomy" id="99658"/>
    <lineage>
        <taxon>Eukaryota</taxon>
        <taxon>Viridiplantae</taxon>
        <taxon>Streptophyta</taxon>
        <taxon>Embryophyta</taxon>
        <taxon>Tracheophyta</taxon>
        <taxon>Spermatophyta</taxon>
        <taxon>Magnoliopsida</taxon>
        <taxon>eudicotyledons</taxon>
        <taxon>Gunneridae</taxon>
        <taxon>Pentapetalae</taxon>
        <taxon>rosids</taxon>
        <taxon>malvids</taxon>
        <taxon>Sapindales</taxon>
        <taxon>Sapindaceae</taxon>
        <taxon>Xanthoceroideae</taxon>
        <taxon>Xanthoceras</taxon>
    </lineage>
</organism>
<feature type="repeat" description="PPR" evidence="3">
    <location>
        <begin position="330"/>
        <end position="364"/>
    </location>
</feature>
<feature type="repeat" description="PPR" evidence="3">
    <location>
        <begin position="1067"/>
        <end position="1101"/>
    </location>
</feature>
<keyword evidence="5" id="KW-1185">Reference proteome</keyword>
<feature type="repeat" description="PPR" evidence="3">
    <location>
        <begin position="540"/>
        <end position="574"/>
    </location>
</feature>
<feature type="repeat" description="PPR" evidence="3">
    <location>
        <begin position="786"/>
        <end position="820"/>
    </location>
</feature>
<feature type="repeat" description="PPR" evidence="3">
    <location>
        <begin position="225"/>
        <end position="259"/>
    </location>
</feature>
<reference evidence="4 5" key="1">
    <citation type="submission" date="2021-02" db="EMBL/GenBank/DDBJ databases">
        <title>Plant Genome Project.</title>
        <authorList>
            <person name="Zhang R.-G."/>
        </authorList>
    </citation>
    <scope>NUCLEOTIDE SEQUENCE [LARGE SCALE GENOMIC DNA]</scope>
    <source>
        <tissue evidence="4">Leaves</tissue>
    </source>
</reference>
<evidence type="ECO:0000256" key="1">
    <source>
        <dbReference type="ARBA" id="ARBA00007626"/>
    </source>
</evidence>
<feature type="repeat" description="PPR" evidence="3">
    <location>
        <begin position="927"/>
        <end position="961"/>
    </location>
</feature>
<dbReference type="PANTHER" id="PTHR47939">
    <property type="entry name" value="MEMBRANE-ASSOCIATED SALT-INDUCIBLE PROTEIN-LIKE"/>
    <property type="match status" value="1"/>
</dbReference>
<feature type="repeat" description="PPR" evidence="3">
    <location>
        <begin position="645"/>
        <end position="675"/>
    </location>
</feature>
<evidence type="ECO:0008006" key="6">
    <source>
        <dbReference type="Google" id="ProtNLM"/>
    </source>
</evidence>
<dbReference type="Pfam" id="PF13041">
    <property type="entry name" value="PPR_2"/>
    <property type="match status" value="9"/>
</dbReference>
<dbReference type="Pfam" id="PF13812">
    <property type="entry name" value="PPR_3"/>
    <property type="match status" value="1"/>
</dbReference>
<accession>A0ABQ8IBW1</accession>
<dbReference type="Gene3D" id="1.25.40.10">
    <property type="entry name" value="Tetratricopeptide repeat domain"/>
    <property type="match status" value="10"/>
</dbReference>
<name>A0ABQ8IBW1_9ROSI</name>
<evidence type="ECO:0000256" key="2">
    <source>
        <dbReference type="ARBA" id="ARBA00022737"/>
    </source>
</evidence>
<protein>
    <recommendedName>
        <fullName evidence="6">Pentatricopeptide repeat-containing protein</fullName>
    </recommendedName>
</protein>
<evidence type="ECO:0000313" key="4">
    <source>
        <dbReference type="EMBL" id="KAH7574046.1"/>
    </source>
</evidence>
<comment type="similarity">
    <text evidence="1">Belongs to the PPR family. P subfamily.</text>
</comment>
<feature type="repeat" description="PPR" evidence="3">
    <location>
        <begin position="575"/>
        <end position="609"/>
    </location>
</feature>
<dbReference type="EMBL" id="JAFEMO010000003">
    <property type="protein sequence ID" value="KAH7574046.1"/>
    <property type="molecule type" value="Genomic_DNA"/>
</dbReference>
<feature type="repeat" description="PPR" evidence="3">
    <location>
        <begin position="856"/>
        <end position="891"/>
    </location>
</feature>
<dbReference type="InterPro" id="IPR002885">
    <property type="entry name" value="PPR_rpt"/>
</dbReference>
<dbReference type="InterPro" id="IPR011990">
    <property type="entry name" value="TPR-like_helical_dom_sf"/>
</dbReference>
<feature type="repeat" description="PPR" evidence="3">
    <location>
        <begin position="892"/>
        <end position="926"/>
    </location>
</feature>
<feature type="repeat" description="PPR" evidence="3">
    <location>
        <begin position="260"/>
        <end position="294"/>
    </location>
</feature>
<keyword evidence="2" id="KW-0677">Repeat</keyword>
<evidence type="ECO:0000313" key="5">
    <source>
        <dbReference type="Proteomes" id="UP000827721"/>
    </source>
</evidence>
<dbReference type="NCBIfam" id="TIGR00756">
    <property type="entry name" value="PPR"/>
    <property type="match status" value="21"/>
</dbReference>
<dbReference type="InterPro" id="IPR050667">
    <property type="entry name" value="PPR-containing_protein"/>
</dbReference>
<sequence>MALLILNSSSACCSSANFSFAFTYGRLSASKYKNGSFGGGKVESLKVLSCGSVVNWKKHRKAQVGFCGANSLNEFVVVEEKPRFGLTSEEVLRVLQSFSDPNSALSYFKSVAKLPKVVHTTQTCNCMLEILRVHGRVDDMVVVFDVMQKQIINRGLSTYLTIFKALCIKGGIRQAPFALEKMRKAGFVLNAYSYNGLIHLILQSGFCREALVVYRRAVSEGIKPSLKTYSALMVASGKRRDIETVMGLLEEMESLGLRPNVYTFTICIRALGRAGKIDEAYSILKRMDEEGCGPDVVTYTVLIDGLCNAGRLDQAKEIFLKMKGTSHRPDRVTYITLLDKFSDCGNMDVVKEFWNEMEADGYAPDVVTFTILIDALCKVGNVDEAFRMLDVMKMEGIFPNLHTYNTLICGLLRLDKLEKALELFSNMETLGVQPTAFTYILFIDYYGKSADPSKALETFEKMKTRGIVPNIVACNASLYSLAEVGRLGEAKAIFNSLKNSGLAPDSVTYNMMMKCYSKAGQVDEAIELLSEMMENGCEIDVIVLNSLIDTLYKADRVDEAWQMFCRMKDMKLVPTVVTYNTLIAGLGKEGQLQKAMDLFESMTDHGCAPNTITFNTLLDCLCKNDELDLALKMLYKMTPMNCSPDVLSYNTIICGFVKEQRIDVAVWIFHQMKKFLYPDHITLCTLLPGVVKAGQLEDAFKIAEQFVYQIRIHPKMHFWEDLMGGILTVAGIDKTILYAEKLVVNRICQDDSVLIPVVKNLCRQKKSLAAKDLFVKFTKELGVSPTLETYNYLINGLLEVHATEMALNLFKEMKNAHCAPDLVTYNMLLDAHGKSGRINELLRLYEEMPSRGCKPNTITHNIVISGLVKSNSVDKAMDLYYDLISGGDFSPTPCTYGPLIDGLSKSGRLEEAKQFFEEMADYRCKPNSAIYNILINGFGKTGDVGTACELFKQMTKEGVRPDLKTYTILVDCLCMVGRVEDALHYFEEIKLTGLDPDSVSYNFIINGLGRSGRVEEALSLFDEMQNRGISPDIYTYNSLILNLGIAGMVEQAGKLYEELQRVGLEPNVFTYNALIRGYSTSGRPESAFAVYKNMGCFTLIIADGFDDGKIGDSNFWHAIVWFNHAGQKNPPLDLCNSHSAVIPFSKLEEKKLSFRVKLQPVMKKMKRAAANSHQSKFADAKAGARSKQQKLLDDFLELQKEYVSKKKKLQIAKKKREILLAEVRFLRRKHKSFRIGSEALEREQDLIGPPNSYTRRKLLPESRKKYSVSESVLKSPSPGSDFSPVMHNEEHIRRKEEAVLNPLRVEKKPKNRLINKKRVGEKKTSWQDQVPLTLDCSFGNRKRKHEDYLLASGHGLCIVDKAIIDLDTLEYFGIDQGFRAEHATAQMDIGNGVPCGTQVVYSHLINRYPIWKKIQHALCDHDILL</sequence>
<evidence type="ECO:0000256" key="3">
    <source>
        <dbReference type="PROSITE-ProRule" id="PRU00708"/>
    </source>
</evidence>
<dbReference type="Proteomes" id="UP000827721">
    <property type="component" value="Unassembled WGS sequence"/>
</dbReference>
<feature type="repeat" description="PPR" evidence="3">
    <location>
        <begin position="400"/>
        <end position="434"/>
    </location>
</feature>
<feature type="repeat" description="PPR" evidence="3">
    <location>
        <begin position="610"/>
        <end position="644"/>
    </location>
</feature>
<dbReference type="Pfam" id="PF12854">
    <property type="entry name" value="PPR_1"/>
    <property type="match status" value="2"/>
</dbReference>
<feature type="repeat" description="PPR" evidence="3">
    <location>
        <begin position="470"/>
        <end position="504"/>
    </location>
</feature>
<feature type="repeat" description="PPR" evidence="3">
    <location>
        <begin position="190"/>
        <end position="224"/>
    </location>
</feature>